<dbReference type="InterPro" id="IPR018640">
    <property type="entry name" value="DUF2063"/>
</dbReference>
<dbReference type="EMBL" id="MPZS01000001">
    <property type="protein sequence ID" value="OOY13834.1"/>
    <property type="molecule type" value="Genomic_DNA"/>
</dbReference>
<gene>
    <name evidence="2" type="ORF">BMG00_08775</name>
</gene>
<dbReference type="InterPro" id="IPR044922">
    <property type="entry name" value="DUF2063_N_sf"/>
</dbReference>
<dbReference type="RefSeq" id="WP_078574028.1">
    <property type="nucleotide sequence ID" value="NZ_MPZS01000001.1"/>
</dbReference>
<protein>
    <recommendedName>
        <fullName evidence="1">Putative DNA-binding domain-containing protein</fullName>
    </recommendedName>
</protein>
<reference evidence="2 3" key="1">
    <citation type="submission" date="2016-11" db="EMBL/GenBank/DDBJ databases">
        <title>A multilocus sequence analysis scheme for characterization of bacteria in the genus Thioclava.</title>
        <authorList>
            <person name="Liu Y."/>
            <person name="Shao Z."/>
        </authorList>
    </citation>
    <scope>NUCLEOTIDE SEQUENCE [LARGE SCALE GENOMIC DNA]</scope>
    <source>
        <strain evidence="2 3">11.10-0-13</strain>
    </source>
</reference>
<feature type="domain" description="Putative DNA-binding" evidence="1">
    <location>
        <begin position="8"/>
        <end position="96"/>
    </location>
</feature>
<evidence type="ECO:0000313" key="3">
    <source>
        <dbReference type="Proteomes" id="UP000242224"/>
    </source>
</evidence>
<name>A0ABX3MU68_9RHOB</name>
<evidence type="ECO:0000259" key="1">
    <source>
        <dbReference type="Pfam" id="PF09836"/>
    </source>
</evidence>
<comment type="caution">
    <text evidence="2">The sequence shown here is derived from an EMBL/GenBank/DDBJ whole genome shotgun (WGS) entry which is preliminary data.</text>
</comment>
<accession>A0ABX3MU68</accession>
<keyword evidence="3" id="KW-1185">Reference proteome</keyword>
<organism evidence="2 3">
    <name type="scientific">Thioclava marina</name>
    <dbReference type="NCBI Taxonomy" id="1915077"/>
    <lineage>
        <taxon>Bacteria</taxon>
        <taxon>Pseudomonadati</taxon>
        <taxon>Pseudomonadota</taxon>
        <taxon>Alphaproteobacteria</taxon>
        <taxon>Rhodobacterales</taxon>
        <taxon>Paracoccaceae</taxon>
        <taxon>Thioclava</taxon>
    </lineage>
</organism>
<dbReference type="Gene3D" id="1.10.150.690">
    <property type="entry name" value="DUF2063"/>
    <property type="match status" value="1"/>
</dbReference>
<dbReference type="Proteomes" id="UP000242224">
    <property type="component" value="Unassembled WGS sequence"/>
</dbReference>
<evidence type="ECO:0000313" key="2">
    <source>
        <dbReference type="EMBL" id="OOY13834.1"/>
    </source>
</evidence>
<dbReference type="Pfam" id="PF09836">
    <property type="entry name" value="DUF2063"/>
    <property type="match status" value="1"/>
</dbReference>
<sequence length="257" mass="28026">MLSHRDFARSFRDAIRGGVAPENATACQPAETERRFDVYRNNVAHSLSQALARHYPVIERLLGEECFNGTARLFIDQYPPRTPVLTEWGEEFAAFLAEIETFQSLTYLPDVAQIEWARSRAYHSADADPMMPRDLQAIAQEAGEKLRLFLHPSVQVLQMLTPAGSIWASQQPGGAPAPTAAQWAPETVLIARKGLAEVVTRTVPAPIGRFISALLNGRTFAEAQASAGEGFELNAAFLLLVENALIVGAGRKGGNGK</sequence>
<proteinExistence type="predicted"/>